<proteinExistence type="predicted"/>
<feature type="region of interest" description="Disordered" evidence="1">
    <location>
        <begin position="1"/>
        <end position="24"/>
    </location>
</feature>
<keyword evidence="4" id="KW-1185">Reference proteome</keyword>
<reference evidence="4" key="1">
    <citation type="submission" date="2016-02" db="EMBL/GenBank/DDBJ databases">
        <authorList>
            <person name="Wibberg D."/>
        </authorList>
    </citation>
    <scope>NUCLEOTIDE SEQUENCE [LARGE SCALE GENOMIC DNA]</scope>
</reference>
<dbReference type="GO" id="GO:0016787">
    <property type="term" value="F:hydrolase activity"/>
    <property type="evidence" value="ECO:0007669"/>
    <property type="project" value="UniProtKB-KW"/>
</dbReference>
<organism evidence="3 4">
    <name type="scientific">Candidatus Protofrankia californiensis</name>
    <dbReference type="NCBI Taxonomy" id="1839754"/>
    <lineage>
        <taxon>Bacteria</taxon>
        <taxon>Bacillati</taxon>
        <taxon>Actinomycetota</taxon>
        <taxon>Actinomycetes</taxon>
        <taxon>Frankiales</taxon>
        <taxon>Frankiaceae</taxon>
        <taxon>Protofrankia</taxon>
    </lineage>
</organism>
<accession>A0A1C3PGJ5</accession>
<dbReference type="PANTHER" id="PTHR43194">
    <property type="entry name" value="HYDROLASE ALPHA/BETA FOLD FAMILY"/>
    <property type="match status" value="1"/>
</dbReference>
<dbReference type="Gene3D" id="3.40.50.1820">
    <property type="entry name" value="alpha/beta hydrolase"/>
    <property type="match status" value="1"/>
</dbReference>
<keyword evidence="3" id="KW-0378">Hydrolase</keyword>
<protein>
    <submittedName>
        <fullName evidence="3">Alpha/beta hydrolase fold protein</fullName>
    </submittedName>
</protein>
<evidence type="ECO:0000313" key="4">
    <source>
        <dbReference type="Proteomes" id="UP000199013"/>
    </source>
</evidence>
<evidence type="ECO:0000313" key="3">
    <source>
        <dbReference type="EMBL" id="SBW28886.1"/>
    </source>
</evidence>
<dbReference type="InterPro" id="IPR050228">
    <property type="entry name" value="Carboxylesterase_BioH"/>
</dbReference>
<dbReference type="InterPro" id="IPR000073">
    <property type="entry name" value="AB_hydrolase_1"/>
</dbReference>
<dbReference type="Pfam" id="PF00561">
    <property type="entry name" value="Abhydrolase_1"/>
    <property type="match status" value="1"/>
</dbReference>
<gene>
    <name evidence="3" type="ORF">FDG2_6136</name>
</gene>
<evidence type="ECO:0000256" key="1">
    <source>
        <dbReference type="SAM" id="MobiDB-lite"/>
    </source>
</evidence>
<dbReference type="PANTHER" id="PTHR43194:SF2">
    <property type="entry name" value="PEROXISOMAL MEMBRANE PROTEIN LPX1"/>
    <property type="match status" value="1"/>
</dbReference>
<dbReference type="SUPFAM" id="SSF53474">
    <property type="entry name" value="alpha/beta-Hydrolases"/>
    <property type="match status" value="1"/>
</dbReference>
<feature type="domain" description="AB hydrolase-1" evidence="2">
    <location>
        <begin position="51"/>
        <end position="285"/>
    </location>
</feature>
<dbReference type="EMBL" id="FLUV01002527">
    <property type="protein sequence ID" value="SBW28886.1"/>
    <property type="molecule type" value="Genomic_DNA"/>
</dbReference>
<dbReference type="InterPro" id="IPR029058">
    <property type="entry name" value="AB_hydrolase_fold"/>
</dbReference>
<dbReference type="AlphaFoldDB" id="A0A1C3PGJ5"/>
<dbReference type="Proteomes" id="UP000199013">
    <property type="component" value="Unassembled WGS sequence"/>
</dbReference>
<dbReference type="PRINTS" id="PR00111">
    <property type="entry name" value="ABHYDROLASE"/>
</dbReference>
<name>A0A1C3PGJ5_9ACTN</name>
<evidence type="ECO:0000259" key="2">
    <source>
        <dbReference type="Pfam" id="PF00561"/>
    </source>
</evidence>
<sequence>MQRDPKSIPSSGDEPDRAGVTTDIDAPVTVRIPAEGVELVGDAYGDPAAVPVLLLHGGGQTRHSWGTTAHTLARNGWHALTIDLRGHGDSGWSPDGIYPLSRFATDVVAVVRWTGRVPVLIGASLGGIASLAALEQHPDLAAGIVLVDVSPFLQPAGTNRIREFMTAKPEGYGSLDEVADAVAAYLPHRPRPGNISGLRKNLRHVNGRWFWHWDPAFLRDPNNQPSQRERTITSGIDTAAVSLRIPTLLVRGGESDVLSVDDARRFLELIPHAEYVDVAGAHHMVAGDDNSVFDQAVHDFLDRRIRPRRRPDLATTPPSL</sequence>